<evidence type="ECO:0000256" key="1">
    <source>
        <dbReference type="ARBA" id="ARBA00022574"/>
    </source>
</evidence>
<dbReference type="SMART" id="SM00320">
    <property type="entry name" value="WD40"/>
    <property type="match status" value="5"/>
</dbReference>
<evidence type="ECO:0000256" key="3">
    <source>
        <dbReference type="PROSITE-ProRule" id="PRU00221"/>
    </source>
</evidence>
<feature type="domain" description="F-box" evidence="4">
    <location>
        <begin position="59"/>
        <end position="108"/>
    </location>
</feature>
<dbReference type="InterPro" id="IPR019775">
    <property type="entry name" value="WD40_repeat_CS"/>
</dbReference>
<name>S0B4E0_ENTIV</name>
<sequence>MDSLNTSTLLDVSELLSTISANILLDLPVFCEDTTEPYFRAPASFLPIRERREETLQNSVPLLQLPGTTIREILKTLTAEDAVSLGWSCRQLHGIIFGTEGELYWEQQLRVLQPSESLLRVASKPAETYRRCATMRRHWKQSQYTQSTVEGHMSLVKCIELDGTRGVVVTGSSDKKVKVWKIDGKSLIMGKTIAGQNCGVVGLDLKGDDLRIGYKNGVIEDVNLSSGNSQEFAVGSTVTGFTYCGEVVVGYERTVSLYDAKTLKSVGEYNLHRRPVSYAKLYTPQMGTSASFDKSVDFWDLRKLDMTAIRLKGHHAGVNHFDFCKEKIITASNDKTLMVWDIRKPDVPIKTLQNHTAEVIYVRHQNDKVVASSKDMTLSIFNDNDFSQIGMINTRSVVSSFIYDDQFMFCGCSSGEILMYDYS</sequence>
<dbReference type="InterPro" id="IPR001680">
    <property type="entry name" value="WD40_rpt"/>
</dbReference>
<dbReference type="PROSITE" id="PS50082">
    <property type="entry name" value="WD_REPEATS_2"/>
    <property type="match status" value="2"/>
</dbReference>
<organism evidence="5">
    <name type="scientific">Entamoeba invadens</name>
    <dbReference type="NCBI Taxonomy" id="33085"/>
    <lineage>
        <taxon>Eukaryota</taxon>
        <taxon>Amoebozoa</taxon>
        <taxon>Evosea</taxon>
        <taxon>Archamoebae</taxon>
        <taxon>Mastigamoebida</taxon>
        <taxon>Entamoebidae</taxon>
        <taxon>Entamoeba</taxon>
    </lineage>
</organism>
<evidence type="ECO:0000256" key="2">
    <source>
        <dbReference type="ARBA" id="ARBA00022737"/>
    </source>
</evidence>
<dbReference type="PROSITE" id="PS50294">
    <property type="entry name" value="WD_REPEATS_REGION"/>
    <property type="match status" value="2"/>
</dbReference>
<dbReference type="SUPFAM" id="SSF50978">
    <property type="entry name" value="WD40 repeat-like"/>
    <property type="match status" value="1"/>
</dbReference>
<dbReference type="InterPro" id="IPR020472">
    <property type="entry name" value="WD40_PAC1"/>
</dbReference>
<dbReference type="Gene3D" id="2.130.10.10">
    <property type="entry name" value="YVTN repeat-like/Quinoprotein amine dehydrogenase"/>
    <property type="match status" value="2"/>
</dbReference>
<dbReference type="InterPro" id="IPR036322">
    <property type="entry name" value="WD40_repeat_dom_sf"/>
</dbReference>
<accession>S0B4E0</accession>
<dbReference type="InterPro" id="IPR053299">
    <property type="entry name" value="ASTRA_WD_repeat"/>
</dbReference>
<evidence type="ECO:0000259" key="4">
    <source>
        <dbReference type="PROSITE" id="PS50181"/>
    </source>
</evidence>
<dbReference type="InterPro" id="IPR001810">
    <property type="entry name" value="F-box_dom"/>
</dbReference>
<reference evidence="5" key="1">
    <citation type="submission" date="2012-06" db="EMBL/GenBank/DDBJ databases">
        <title>Short 5' UTR of Entamoeba genes.</title>
        <authorList>
            <person name="Hiranuka K."/>
            <person name="Kumagai M."/>
            <person name="Wakaguri H."/>
            <person name="Suzuki Y."/>
            <person name="Sugano S."/>
            <person name="Watanabe J."/>
            <person name="Makioka A."/>
        </authorList>
    </citation>
    <scope>NUCLEOTIDE SEQUENCE</scope>
    <source>
        <strain evidence="5">IP1</strain>
    </source>
</reference>
<evidence type="ECO:0000313" key="5">
    <source>
        <dbReference type="EMBL" id="BAN40727.1"/>
    </source>
</evidence>
<dbReference type="AlphaFoldDB" id="S0B4E0"/>
<dbReference type="PROSITE" id="PS00678">
    <property type="entry name" value="WD_REPEATS_1"/>
    <property type="match status" value="1"/>
</dbReference>
<proteinExistence type="evidence at transcript level"/>
<feature type="repeat" description="WD" evidence="3">
    <location>
        <begin position="311"/>
        <end position="343"/>
    </location>
</feature>
<dbReference type="VEuPathDB" id="AmoebaDB:EIN_252620"/>
<keyword evidence="2" id="KW-0677">Repeat</keyword>
<dbReference type="PANTHER" id="PTHR44156">
    <property type="entry name" value="SUPERNUMERARY LIMBS, ISOFORM B-RELATED"/>
    <property type="match status" value="1"/>
</dbReference>
<dbReference type="PRINTS" id="PR00320">
    <property type="entry name" value="GPROTEINBRPT"/>
</dbReference>
<dbReference type="InterPro" id="IPR015943">
    <property type="entry name" value="WD40/YVTN_repeat-like_dom_sf"/>
</dbReference>
<protein>
    <submittedName>
        <fullName evidence="5">F-box/WD repeat-containing protein, putative</fullName>
    </submittedName>
</protein>
<dbReference type="EMBL" id="AK422232">
    <property type="protein sequence ID" value="BAN40727.1"/>
    <property type="molecule type" value="mRNA"/>
</dbReference>
<dbReference type="Pfam" id="PF00400">
    <property type="entry name" value="WD40"/>
    <property type="match status" value="2"/>
</dbReference>
<keyword evidence="1 3" id="KW-0853">WD repeat</keyword>
<dbReference type="PROSITE" id="PS50181">
    <property type="entry name" value="FBOX"/>
    <property type="match status" value="1"/>
</dbReference>
<feature type="repeat" description="WD" evidence="3">
    <location>
        <begin position="149"/>
        <end position="190"/>
    </location>
</feature>